<dbReference type="RefSeq" id="WP_019193467.1">
    <property type="nucleotide sequence ID" value="NZ_LT629765.1"/>
</dbReference>
<feature type="compositionally biased region" description="Basic and acidic residues" evidence="3">
    <location>
        <begin position="259"/>
        <end position="281"/>
    </location>
</feature>
<keyword evidence="2" id="KW-0175">Coiled coil</keyword>
<reference evidence="4 5" key="1">
    <citation type="submission" date="2016-10" db="EMBL/GenBank/DDBJ databases">
        <authorList>
            <person name="de Groot N.N."/>
        </authorList>
    </citation>
    <scope>NUCLEOTIDE SEQUENCE [LARGE SCALE GENOMIC DNA]</scope>
    <source>
        <strain evidence="4 5">DSM 45434</strain>
    </source>
</reference>
<dbReference type="Proteomes" id="UP000182237">
    <property type="component" value="Chromosome I"/>
</dbReference>
<evidence type="ECO:0000313" key="4">
    <source>
        <dbReference type="EMBL" id="SDS76255.1"/>
    </source>
</evidence>
<evidence type="ECO:0000313" key="5">
    <source>
        <dbReference type="Proteomes" id="UP000182237"/>
    </source>
</evidence>
<evidence type="ECO:0000256" key="1">
    <source>
        <dbReference type="ARBA" id="ARBA00043985"/>
    </source>
</evidence>
<feature type="region of interest" description="Disordered" evidence="3">
    <location>
        <begin position="242"/>
        <end position="299"/>
    </location>
</feature>
<proteinExistence type="inferred from homology"/>
<organism evidence="4 5">
    <name type="scientific">Corynebacterium timonense</name>
    <dbReference type="NCBI Taxonomy" id="441500"/>
    <lineage>
        <taxon>Bacteria</taxon>
        <taxon>Bacillati</taxon>
        <taxon>Actinomycetota</taxon>
        <taxon>Actinomycetes</taxon>
        <taxon>Mycobacteriales</taxon>
        <taxon>Corynebacteriaceae</taxon>
        <taxon>Corynebacterium</taxon>
    </lineage>
</organism>
<evidence type="ECO:0000256" key="3">
    <source>
        <dbReference type="SAM" id="MobiDB-lite"/>
    </source>
</evidence>
<accession>A0A1H1UUV0</accession>
<keyword evidence="5" id="KW-1185">Reference proteome</keyword>
<feature type="compositionally biased region" description="Acidic residues" evidence="3">
    <location>
        <begin position="282"/>
        <end position="299"/>
    </location>
</feature>
<dbReference type="STRING" id="1203190.GCA_000312345_00610"/>
<feature type="coiled-coil region" evidence="2">
    <location>
        <begin position="27"/>
        <end position="75"/>
    </location>
</feature>
<protein>
    <submittedName>
        <fullName evidence="4">Phage shock protein A</fullName>
    </submittedName>
</protein>
<gene>
    <name evidence="4" type="ORF">SAMN04488539_2337</name>
</gene>
<dbReference type="AlphaFoldDB" id="A0A1H1UUV0"/>
<dbReference type="OrthoDB" id="3542619at2"/>
<dbReference type="EMBL" id="LT629765">
    <property type="protein sequence ID" value="SDS76255.1"/>
    <property type="molecule type" value="Genomic_DNA"/>
</dbReference>
<dbReference type="InterPro" id="IPR007157">
    <property type="entry name" value="PspA_VIPP1"/>
</dbReference>
<name>A0A1H1UUV0_9CORY</name>
<dbReference type="Pfam" id="PF04012">
    <property type="entry name" value="PspA_IM30"/>
    <property type="match status" value="1"/>
</dbReference>
<dbReference type="eggNOG" id="COG1842">
    <property type="taxonomic scope" value="Bacteria"/>
</dbReference>
<feature type="coiled-coil region" evidence="2">
    <location>
        <begin position="109"/>
        <end position="164"/>
    </location>
</feature>
<evidence type="ECO:0000256" key="2">
    <source>
        <dbReference type="SAM" id="Coils"/>
    </source>
</evidence>
<comment type="similarity">
    <text evidence="1">Belongs to the PspA/Vipp/IM30 family.</text>
</comment>
<sequence length="299" mass="32351">MANPFQKGWKYLMQSLDAKIDENADPKVQIQQAVAEAKKRHQEISKQAASIIGNRNQLQMKLDRLIKSQEDLQNKARTAIQASDKAAASGDAQKAQEFGSAAEVIASQLVSVEQELEQTKTAYSAAEKAAAEAQQQQKQSEARLQEQLSEVSKLESQIDQTLMQEQTARTMDSINQFGGDDNVPTLDGVREKIERRYASALGAQELAQDSVSGRMAEIETSGTDIAASNRLAEIRASMGGGEIEAGAAAGELDSGEDSTQERPHNSAQDSAHKEEAGRVDDALAEAEAYIEADKDEDGK</sequence>